<proteinExistence type="predicted"/>
<evidence type="ECO:0000313" key="3">
    <source>
        <dbReference type="Proteomes" id="UP000836841"/>
    </source>
</evidence>
<gene>
    <name evidence="2" type="ORF">TAV2_LOCUS17246</name>
</gene>
<keyword evidence="3" id="KW-1185">Reference proteome</keyword>
<organism evidence="2 3">
    <name type="scientific">Thlaspi arvense</name>
    <name type="common">Field penny-cress</name>
    <dbReference type="NCBI Taxonomy" id="13288"/>
    <lineage>
        <taxon>Eukaryota</taxon>
        <taxon>Viridiplantae</taxon>
        <taxon>Streptophyta</taxon>
        <taxon>Embryophyta</taxon>
        <taxon>Tracheophyta</taxon>
        <taxon>Spermatophyta</taxon>
        <taxon>Magnoliopsida</taxon>
        <taxon>eudicotyledons</taxon>
        <taxon>Gunneridae</taxon>
        <taxon>Pentapetalae</taxon>
        <taxon>rosids</taxon>
        <taxon>malvids</taxon>
        <taxon>Brassicales</taxon>
        <taxon>Brassicaceae</taxon>
        <taxon>Thlaspideae</taxon>
        <taxon>Thlaspi</taxon>
    </lineage>
</organism>
<name>A0AAU9SDC7_THLAR</name>
<feature type="region of interest" description="Disordered" evidence="1">
    <location>
        <begin position="85"/>
        <end position="119"/>
    </location>
</feature>
<reference evidence="2 3" key="1">
    <citation type="submission" date="2022-03" db="EMBL/GenBank/DDBJ databases">
        <authorList>
            <person name="Nunn A."/>
            <person name="Chopra R."/>
            <person name="Nunn A."/>
            <person name="Contreras Garrido A."/>
        </authorList>
    </citation>
    <scope>NUCLEOTIDE SEQUENCE [LARGE SCALE GENOMIC DNA]</scope>
</reference>
<feature type="compositionally biased region" description="Gly residues" evidence="1">
    <location>
        <begin position="86"/>
        <end position="119"/>
    </location>
</feature>
<dbReference type="EMBL" id="OU466861">
    <property type="protein sequence ID" value="CAH2064025.1"/>
    <property type="molecule type" value="Genomic_DNA"/>
</dbReference>
<accession>A0AAU9SDC7</accession>
<dbReference type="Proteomes" id="UP000836841">
    <property type="component" value="Chromosome 5"/>
</dbReference>
<dbReference type="AlphaFoldDB" id="A0AAU9SDC7"/>
<sequence>MLPTFNILNTDQIHLEINKMAIRKSMKPMAQVLLLLPAIHLHKQTVGSTTESSALLAFLNHSSVTGNKPSSDEINFSVWRRELKTRGGGGGSRGGGGGGSSGSCGGGGSGGSGGSGTGGRSSGDYLKHCGLSNSQLFIGILVFLVVVC</sequence>
<protein>
    <submittedName>
        <fullName evidence="2">Uncharacterized protein</fullName>
    </submittedName>
</protein>
<evidence type="ECO:0000313" key="2">
    <source>
        <dbReference type="EMBL" id="CAH2064025.1"/>
    </source>
</evidence>
<evidence type="ECO:0000256" key="1">
    <source>
        <dbReference type="SAM" id="MobiDB-lite"/>
    </source>
</evidence>